<reference evidence="1" key="1">
    <citation type="journal article" date="2023" name="G3 (Bethesda)">
        <title>A reference genome for the long-term kleptoplast-retaining sea slug Elysia crispata morphotype clarki.</title>
        <authorList>
            <person name="Eastman K.E."/>
            <person name="Pendleton A.L."/>
            <person name="Shaikh M.A."/>
            <person name="Suttiyut T."/>
            <person name="Ogas R."/>
            <person name="Tomko P."/>
            <person name="Gavelis G."/>
            <person name="Widhalm J.R."/>
            <person name="Wisecaver J.H."/>
        </authorList>
    </citation>
    <scope>NUCLEOTIDE SEQUENCE</scope>
    <source>
        <strain evidence="1">ECLA1</strain>
    </source>
</reference>
<comment type="caution">
    <text evidence="1">The sequence shown here is derived from an EMBL/GenBank/DDBJ whole genome shotgun (WGS) entry which is preliminary data.</text>
</comment>
<sequence length="103" mass="11793">MKLSVIYDVRTFPKVYLSDVPGIPRRTIYDLRTHTAPRPFVTRSTTLTLLNDVRRRMPTMYFLWPCARKCFTPSIGRKVAQFVLLLSIHLILADEGGIGRAKG</sequence>
<dbReference type="Proteomes" id="UP001283361">
    <property type="component" value="Unassembled WGS sequence"/>
</dbReference>
<evidence type="ECO:0000313" key="1">
    <source>
        <dbReference type="EMBL" id="KAK3764410.1"/>
    </source>
</evidence>
<gene>
    <name evidence="1" type="ORF">RRG08_040006</name>
</gene>
<proteinExistence type="predicted"/>
<keyword evidence="2" id="KW-1185">Reference proteome</keyword>
<organism evidence="1 2">
    <name type="scientific">Elysia crispata</name>
    <name type="common">lettuce slug</name>
    <dbReference type="NCBI Taxonomy" id="231223"/>
    <lineage>
        <taxon>Eukaryota</taxon>
        <taxon>Metazoa</taxon>
        <taxon>Spiralia</taxon>
        <taxon>Lophotrochozoa</taxon>
        <taxon>Mollusca</taxon>
        <taxon>Gastropoda</taxon>
        <taxon>Heterobranchia</taxon>
        <taxon>Euthyneura</taxon>
        <taxon>Panpulmonata</taxon>
        <taxon>Sacoglossa</taxon>
        <taxon>Placobranchoidea</taxon>
        <taxon>Plakobranchidae</taxon>
        <taxon>Elysia</taxon>
    </lineage>
</organism>
<evidence type="ECO:0000313" key="2">
    <source>
        <dbReference type="Proteomes" id="UP001283361"/>
    </source>
</evidence>
<protein>
    <submittedName>
        <fullName evidence="1">Uncharacterized protein</fullName>
    </submittedName>
</protein>
<accession>A0AAE0Z850</accession>
<dbReference type="EMBL" id="JAWDGP010004442">
    <property type="protein sequence ID" value="KAK3764410.1"/>
    <property type="molecule type" value="Genomic_DNA"/>
</dbReference>
<name>A0AAE0Z850_9GAST</name>
<dbReference type="AlphaFoldDB" id="A0AAE0Z850"/>